<evidence type="ECO:0000259" key="1">
    <source>
        <dbReference type="Pfam" id="PF13460"/>
    </source>
</evidence>
<dbReference type="Gene3D" id="3.40.50.720">
    <property type="entry name" value="NAD(P)-binding Rossmann-like Domain"/>
    <property type="match status" value="1"/>
</dbReference>
<dbReference type="PANTHER" id="PTHR14097">
    <property type="entry name" value="OXIDOREDUCTASE HTATIP2"/>
    <property type="match status" value="1"/>
</dbReference>
<comment type="caution">
    <text evidence="2">The sequence shown here is derived from an EMBL/GenBank/DDBJ whole genome shotgun (WGS) entry which is preliminary data.</text>
</comment>
<keyword evidence="3" id="KW-1185">Reference proteome</keyword>
<reference evidence="2" key="1">
    <citation type="submission" date="2023-06" db="EMBL/GenBank/DDBJ databases">
        <title>Genome-scale phylogeny and comparative genomics of the fungal order Sordariales.</title>
        <authorList>
            <consortium name="Lawrence Berkeley National Laboratory"/>
            <person name="Hensen N."/>
            <person name="Bonometti L."/>
            <person name="Westerberg I."/>
            <person name="Brannstrom I.O."/>
            <person name="Guillou S."/>
            <person name="Cros-Aarteil S."/>
            <person name="Calhoun S."/>
            <person name="Haridas S."/>
            <person name="Kuo A."/>
            <person name="Mondo S."/>
            <person name="Pangilinan J."/>
            <person name="Riley R."/>
            <person name="Labutti K."/>
            <person name="Andreopoulos B."/>
            <person name="Lipzen A."/>
            <person name="Chen C."/>
            <person name="Yanf M."/>
            <person name="Daum C."/>
            <person name="Ng V."/>
            <person name="Clum A."/>
            <person name="Steindorff A."/>
            <person name="Ohm R."/>
            <person name="Martin F."/>
            <person name="Silar P."/>
            <person name="Natvig D."/>
            <person name="Lalanne C."/>
            <person name="Gautier V."/>
            <person name="Ament-Velasquez S.L."/>
            <person name="Kruys A."/>
            <person name="Hutchinson M.I."/>
            <person name="Powell A.J."/>
            <person name="Barry K."/>
            <person name="Miller A.N."/>
            <person name="Grigoriev I.V."/>
            <person name="Debuchy R."/>
            <person name="Gladieux P."/>
            <person name="Thoren M.H."/>
            <person name="Johannesson H."/>
        </authorList>
    </citation>
    <scope>NUCLEOTIDE SEQUENCE</scope>
    <source>
        <strain evidence="2">8032-3</strain>
    </source>
</reference>
<evidence type="ECO:0000313" key="2">
    <source>
        <dbReference type="EMBL" id="KAK1765974.1"/>
    </source>
</evidence>
<dbReference type="PANTHER" id="PTHR14097:SF9">
    <property type="entry name" value="EPIMERASE, PUTATIVE (AFU_ORTHOLOGUE AFUA_8G07320)-RELATED"/>
    <property type="match status" value="1"/>
</dbReference>
<proteinExistence type="predicted"/>
<dbReference type="Pfam" id="PF13460">
    <property type="entry name" value="NAD_binding_10"/>
    <property type="match status" value="1"/>
</dbReference>
<dbReference type="InterPro" id="IPR016040">
    <property type="entry name" value="NAD(P)-bd_dom"/>
</dbReference>
<protein>
    <recommendedName>
        <fullName evidence="1">NAD(P)-binding domain-containing protein</fullName>
    </recommendedName>
</protein>
<dbReference type="RefSeq" id="XP_060282187.1">
    <property type="nucleotide sequence ID" value="XM_060430591.1"/>
</dbReference>
<dbReference type="EMBL" id="MU839013">
    <property type="protein sequence ID" value="KAK1765974.1"/>
    <property type="molecule type" value="Genomic_DNA"/>
</dbReference>
<dbReference type="Proteomes" id="UP001244011">
    <property type="component" value="Unassembled WGS sequence"/>
</dbReference>
<dbReference type="InterPro" id="IPR036291">
    <property type="entry name" value="NAD(P)-bd_dom_sf"/>
</dbReference>
<organism evidence="2 3">
    <name type="scientific">Phialemonium atrogriseum</name>
    <dbReference type="NCBI Taxonomy" id="1093897"/>
    <lineage>
        <taxon>Eukaryota</taxon>
        <taxon>Fungi</taxon>
        <taxon>Dikarya</taxon>
        <taxon>Ascomycota</taxon>
        <taxon>Pezizomycotina</taxon>
        <taxon>Sordariomycetes</taxon>
        <taxon>Sordariomycetidae</taxon>
        <taxon>Cephalothecales</taxon>
        <taxon>Cephalothecaceae</taxon>
        <taxon>Phialemonium</taxon>
    </lineage>
</organism>
<dbReference type="GeneID" id="85313778"/>
<gene>
    <name evidence="2" type="ORF">QBC33DRAFT_571197</name>
</gene>
<accession>A0AAJ0FKU5</accession>
<evidence type="ECO:0000313" key="3">
    <source>
        <dbReference type="Proteomes" id="UP001244011"/>
    </source>
</evidence>
<sequence>MKLIIAGASGFVAAEVLRQSLRLRETTTVVALARKPVAAPEGTSAAHAAKLRSVVLDDYESYPDHVRREFAGADACIWTVAITPTKSRTIAFDEVTRICHACTMAGLRAMVESGPARPFRFLYVSGHSCERDQTKTPSFLPAYLLMRGETENQVLSFAASQQPPGSVEACVAKPGLVTGNSTVVRSALGAAVRWTNVIPNVAAEELVAAMLRQVVRGFEKEPLRNEDLRRIGQEALREGVEEEG</sequence>
<feature type="domain" description="NAD(P)-binding" evidence="1">
    <location>
        <begin position="7"/>
        <end position="111"/>
    </location>
</feature>
<dbReference type="AlphaFoldDB" id="A0AAJ0FKU5"/>
<name>A0AAJ0FKU5_9PEZI</name>
<dbReference type="SUPFAM" id="SSF51735">
    <property type="entry name" value="NAD(P)-binding Rossmann-fold domains"/>
    <property type="match status" value="1"/>
</dbReference>